<keyword evidence="6" id="KW-1185">Reference proteome</keyword>
<feature type="transmembrane region" description="Helical" evidence="4">
    <location>
        <begin position="278"/>
        <end position="296"/>
    </location>
</feature>
<feature type="transmembrane region" description="Helical" evidence="4">
    <location>
        <begin position="61"/>
        <end position="79"/>
    </location>
</feature>
<organism evidence="5 6">
    <name type="scientific">Bosea vaviloviae</name>
    <dbReference type="NCBI Taxonomy" id="1526658"/>
    <lineage>
        <taxon>Bacteria</taxon>
        <taxon>Pseudomonadati</taxon>
        <taxon>Pseudomonadota</taxon>
        <taxon>Alphaproteobacteria</taxon>
        <taxon>Hyphomicrobiales</taxon>
        <taxon>Boseaceae</taxon>
        <taxon>Bosea</taxon>
    </lineage>
</organism>
<feature type="transmembrane region" description="Helical" evidence="4">
    <location>
        <begin position="214"/>
        <end position="238"/>
    </location>
</feature>
<dbReference type="InterPro" id="IPR011701">
    <property type="entry name" value="MFS"/>
</dbReference>
<dbReference type="OrthoDB" id="9774288at2"/>
<dbReference type="Pfam" id="PF07690">
    <property type="entry name" value="MFS_1"/>
    <property type="match status" value="1"/>
</dbReference>
<proteinExistence type="predicted"/>
<evidence type="ECO:0000313" key="6">
    <source>
        <dbReference type="Proteomes" id="UP000037822"/>
    </source>
</evidence>
<name>A0A0N1FE33_9HYPH</name>
<dbReference type="Gene3D" id="1.20.1250.20">
    <property type="entry name" value="MFS general substrate transporter like domains"/>
    <property type="match status" value="1"/>
</dbReference>
<keyword evidence="2 4" id="KW-1133">Transmembrane helix</keyword>
<feature type="transmembrane region" description="Helical" evidence="4">
    <location>
        <begin position="250"/>
        <end position="271"/>
    </location>
</feature>
<keyword evidence="3 4" id="KW-0472">Membrane</keyword>
<feature type="transmembrane region" description="Helical" evidence="4">
    <location>
        <begin position="171"/>
        <end position="194"/>
    </location>
</feature>
<evidence type="ECO:0000256" key="3">
    <source>
        <dbReference type="ARBA" id="ARBA00023136"/>
    </source>
</evidence>
<feature type="transmembrane region" description="Helical" evidence="4">
    <location>
        <begin position="345"/>
        <end position="366"/>
    </location>
</feature>
<keyword evidence="1 4" id="KW-0812">Transmembrane</keyword>
<feature type="transmembrane region" description="Helical" evidence="4">
    <location>
        <begin position="85"/>
        <end position="110"/>
    </location>
</feature>
<dbReference type="EMBL" id="LGSZ01000040">
    <property type="protein sequence ID" value="KPH80460.1"/>
    <property type="molecule type" value="Genomic_DNA"/>
</dbReference>
<reference evidence="5 6" key="1">
    <citation type="submission" date="2015-07" db="EMBL/GenBank/DDBJ databases">
        <title>Whole genome sequencing of Bosea vaviloviae isolated from cave pool.</title>
        <authorList>
            <person name="Tan N.E.H."/>
            <person name="Lee Y.P."/>
            <person name="Gan H.M."/>
            <person name="Barton H."/>
            <person name="Savka M.A."/>
        </authorList>
    </citation>
    <scope>NUCLEOTIDE SEQUENCE [LARGE SCALE GENOMIC DNA]</scope>
    <source>
        <strain evidence="5 6">SD260</strain>
    </source>
</reference>
<dbReference type="GO" id="GO:0022857">
    <property type="term" value="F:transmembrane transporter activity"/>
    <property type="evidence" value="ECO:0007669"/>
    <property type="project" value="InterPro"/>
</dbReference>
<feature type="transmembrane region" description="Helical" evidence="4">
    <location>
        <begin position="372"/>
        <end position="391"/>
    </location>
</feature>
<dbReference type="Proteomes" id="UP000037822">
    <property type="component" value="Unassembled WGS sequence"/>
</dbReference>
<dbReference type="PATRIC" id="fig|1526658.3.peg.3772"/>
<evidence type="ECO:0000256" key="2">
    <source>
        <dbReference type="ARBA" id="ARBA00022989"/>
    </source>
</evidence>
<dbReference type="AlphaFoldDB" id="A0A0N1FE33"/>
<gene>
    <name evidence="5" type="ORF">AE618_11720</name>
</gene>
<evidence type="ECO:0000313" key="5">
    <source>
        <dbReference type="EMBL" id="KPH80460.1"/>
    </source>
</evidence>
<evidence type="ECO:0000256" key="1">
    <source>
        <dbReference type="ARBA" id="ARBA00022692"/>
    </source>
</evidence>
<sequence length="412" mass="44453">MTDIAPAPRGLAALLRSPTAFLMVLAFINWLGFASWTALLNNFAKEAAGFSGSDIGILQSVREIPGFLAFTAIILFWFMREQILAYLSLVTLGIGVAITGFYPTLGGLLLTTTVMSLGFHYYETAQQSLQLQLLPKAQAPRLLGRIAGASATAQLLAFGTIAVIWRVFQPGYIIVFVAAGSLVVVLSLIAWMAFPRFQGAVPQNKGFVLRRRYWLYYALTFMSGARRQIFMAFGGFLLVERFGYDVSATAMLLLATYGINTFMGPMLGNLVGRIGERATIQIENVSLILVFVGYALASHGHFAGWGVFVAGALFIVDGVFFTLTLAQRTYFQKIADPADIAPTSAVAFTINHIAAVVLPVTFGQIWLRDPAIVFYIGSGVATVSLTLAFLVPRHPAPGSETVMAPAIPAAAE</sequence>
<comment type="caution">
    <text evidence="5">The sequence shown here is derived from an EMBL/GenBank/DDBJ whole genome shotgun (WGS) entry which is preliminary data.</text>
</comment>
<protein>
    <submittedName>
        <fullName evidence="5">Membrane protein</fullName>
    </submittedName>
</protein>
<dbReference type="RefSeq" id="WP_054209245.1">
    <property type="nucleotide sequence ID" value="NZ_LGSZ01000040.1"/>
</dbReference>
<feature type="transmembrane region" description="Helical" evidence="4">
    <location>
        <begin position="302"/>
        <end position="325"/>
    </location>
</feature>
<dbReference type="InterPro" id="IPR036259">
    <property type="entry name" value="MFS_trans_sf"/>
</dbReference>
<evidence type="ECO:0000256" key="4">
    <source>
        <dbReference type="SAM" id="Phobius"/>
    </source>
</evidence>
<feature type="transmembrane region" description="Helical" evidence="4">
    <location>
        <begin position="142"/>
        <end position="165"/>
    </location>
</feature>
<dbReference type="SUPFAM" id="SSF103473">
    <property type="entry name" value="MFS general substrate transporter"/>
    <property type="match status" value="1"/>
</dbReference>
<feature type="transmembrane region" description="Helical" evidence="4">
    <location>
        <begin position="20"/>
        <end position="40"/>
    </location>
</feature>
<accession>A0A0N1FE33</accession>